<evidence type="ECO:0000313" key="2">
    <source>
        <dbReference type="Proteomes" id="UP001500102"/>
    </source>
</evidence>
<protein>
    <recommendedName>
        <fullName evidence="3">Haloacid dehalogenase</fullName>
    </recommendedName>
</protein>
<dbReference type="Pfam" id="PF13419">
    <property type="entry name" value="HAD_2"/>
    <property type="match status" value="1"/>
</dbReference>
<dbReference type="PANTHER" id="PTHR43434">
    <property type="entry name" value="PHOSPHOGLYCOLATE PHOSPHATASE"/>
    <property type="match status" value="1"/>
</dbReference>
<accession>A0ABN2Z3E9</accession>
<dbReference type="PANTHER" id="PTHR43434:SF20">
    <property type="entry name" value="5'-NUCLEOTIDASE"/>
    <property type="match status" value="1"/>
</dbReference>
<dbReference type="SFLD" id="SFLDS00003">
    <property type="entry name" value="Haloacid_Dehalogenase"/>
    <property type="match status" value="1"/>
</dbReference>
<keyword evidence="2" id="KW-1185">Reference proteome</keyword>
<proteinExistence type="predicted"/>
<name>A0ABN2Z3E9_9MICC</name>
<dbReference type="Gene3D" id="1.10.150.240">
    <property type="entry name" value="Putative phosphatase, domain 2"/>
    <property type="match status" value="1"/>
</dbReference>
<organism evidence="1 2">
    <name type="scientific">Arthrobacter humicola</name>
    <dbReference type="NCBI Taxonomy" id="409291"/>
    <lineage>
        <taxon>Bacteria</taxon>
        <taxon>Bacillati</taxon>
        <taxon>Actinomycetota</taxon>
        <taxon>Actinomycetes</taxon>
        <taxon>Micrococcales</taxon>
        <taxon>Micrococcaceae</taxon>
        <taxon>Arthrobacter</taxon>
    </lineage>
</organism>
<dbReference type="Gene3D" id="3.40.50.1000">
    <property type="entry name" value="HAD superfamily/HAD-like"/>
    <property type="match status" value="1"/>
</dbReference>
<dbReference type="SFLD" id="SFLDG01129">
    <property type="entry name" value="C1.5:_HAD__Beta-PGM__Phosphata"/>
    <property type="match status" value="1"/>
</dbReference>
<dbReference type="InterPro" id="IPR050155">
    <property type="entry name" value="HAD-like_hydrolase_sf"/>
</dbReference>
<dbReference type="SUPFAM" id="SSF56784">
    <property type="entry name" value="HAD-like"/>
    <property type="match status" value="1"/>
</dbReference>
<sequence length="275" mass="29035">MTPLHQARPSLTGVSCILFDMDGTLLDSAPGVTASAAQALAAVGAPIPAMDTLRRFVGPPMIESFRTVSQLDEETAQKALQHYRKAYAAHGAEQSSPYDGIKDLLEHLHTAGIPMAVATSKVEDQAVRLARRFGIERHFINVCGASDSDGRASKAEVIAELLLRLQREGVDLSRPAMVGDRSYDVAGAAKHGIPTIFALWGYGEAGEASQAAAVAASPEALLPLLLKHDHTWRALVVRGLATSGSPVTGSGGVRSASGPFAAPAWKPECRLRSPR</sequence>
<evidence type="ECO:0008006" key="3">
    <source>
        <dbReference type="Google" id="ProtNLM"/>
    </source>
</evidence>
<dbReference type="InterPro" id="IPR023214">
    <property type="entry name" value="HAD_sf"/>
</dbReference>
<evidence type="ECO:0000313" key="1">
    <source>
        <dbReference type="EMBL" id="GAA2136198.1"/>
    </source>
</evidence>
<dbReference type="InterPro" id="IPR023198">
    <property type="entry name" value="PGP-like_dom2"/>
</dbReference>
<reference evidence="1 2" key="1">
    <citation type="journal article" date="2019" name="Int. J. Syst. Evol. Microbiol.">
        <title>The Global Catalogue of Microorganisms (GCM) 10K type strain sequencing project: providing services to taxonomists for standard genome sequencing and annotation.</title>
        <authorList>
            <consortium name="The Broad Institute Genomics Platform"/>
            <consortium name="The Broad Institute Genome Sequencing Center for Infectious Disease"/>
            <person name="Wu L."/>
            <person name="Ma J."/>
        </authorList>
    </citation>
    <scope>NUCLEOTIDE SEQUENCE [LARGE SCALE GENOMIC DNA]</scope>
    <source>
        <strain evidence="1 2">JCM 15921</strain>
    </source>
</reference>
<dbReference type="RefSeq" id="WP_344365172.1">
    <property type="nucleotide sequence ID" value="NZ_BAAAQB010000029.1"/>
</dbReference>
<dbReference type="EMBL" id="BAAAQB010000029">
    <property type="protein sequence ID" value="GAA2136198.1"/>
    <property type="molecule type" value="Genomic_DNA"/>
</dbReference>
<gene>
    <name evidence="1" type="ORF">GCM10009825_21100</name>
</gene>
<dbReference type="Proteomes" id="UP001500102">
    <property type="component" value="Unassembled WGS sequence"/>
</dbReference>
<dbReference type="InterPro" id="IPR041492">
    <property type="entry name" value="HAD_2"/>
</dbReference>
<dbReference type="InterPro" id="IPR036412">
    <property type="entry name" value="HAD-like_sf"/>
</dbReference>
<comment type="caution">
    <text evidence="1">The sequence shown here is derived from an EMBL/GenBank/DDBJ whole genome shotgun (WGS) entry which is preliminary data.</text>
</comment>